<feature type="domain" description="DUF6817" evidence="1">
    <location>
        <begin position="320"/>
        <end position="401"/>
    </location>
</feature>
<evidence type="ECO:0000313" key="3">
    <source>
        <dbReference type="Proteomes" id="UP000238823"/>
    </source>
</evidence>
<gene>
    <name evidence="2" type="ORF">ENSA7_76400</name>
</gene>
<sequence length="592" mass="64296">MLDPTLQVCSIDGVCYLVFDDRVLVVEGVSADALRRALRRPEAELDTDLRAVLEVSAEQHAEGSAPWAGAWVGTRRGPVLAARVTVLGDGRLARCVADELTRAGARVLTRPDAGPEAAGLELDVDLVFCCLEGASYERLLALERAAARATSPLVFITVGAQALSFGPRVGARSRGCLACSRGALLPIPAQLAQKLLSQLHTHTLDDGAAAQMVACAAAALAVRELEGRARESDETVVELAWTGERQRHHIACSCHPTRAATDPTTHTAPTRCATVEPSLAWAELSPRLQALELALAGPDDRDPLELLDPDVPAMLRELVVRHADDLDHATGSFRAHLEGTWRALVGWRQPRIVCRAGLFHSCLATSYYERALYRPWEQRALARAIGPEATTLVHLFCTIDRPALHDELDAVDELPAAATPVRNRHTGERAFVPARVVAALLLIEIANVAEQSGGDDGMPSAWMARASRWTQLATPWLSPALPIFDRGTARLSETDERAAIEAYHVAIEVLERDADAAQSALTRCAAHNPWVAEPWLLQALLAERRADLSARTQLLDAAESRLASWPLAWDKRYPGTQWRALAHALRRGPTRS</sequence>
<dbReference type="OrthoDB" id="8781483at2"/>
<dbReference type="AlphaFoldDB" id="A0A2S9XPM1"/>
<proteinExistence type="predicted"/>
<organism evidence="2 3">
    <name type="scientific">Enhygromyxa salina</name>
    <dbReference type="NCBI Taxonomy" id="215803"/>
    <lineage>
        <taxon>Bacteria</taxon>
        <taxon>Pseudomonadati</taxon>
        <taxon>Myxococcota</taxon>
        <taxon>Polyangia</taxon>
        <taxon>Nannocystales</taxon>
        <taxon>Nannocystaceae</taxon>
        <taxon>Enhygromyxa</taxon>
    </lineage>
</organism>
<dbReference type="RefSeq" id="WP_106094407.1">
    <property type="nucleotide sequence ID" value="NZ_PVNL01000139.1"/>
</dbReference>
<dbReference type="Proteomes" id="UP000238823">
    <property type="component" value="Unassembled WGS sequence"/>
</dbReference>
<dbReference type="PANTHER" id="PTHR37391">
    <property type="entry name" value="E3 UBIQUITIN-PROTEIN LIGASE"/>
    <property type="match status" value="1"/>
</dbReference>
<evidence type="ECO:0000313" key="2">
    <source>
        <dbReference type="EMBL" id="PRP94817.1"/>
    </source>
</evidence>
<protein>
    <recommendedName>
        <fullName evidence="1">DUF6817 domain-containing protein</fullName>
    </recommendedName>
</protein>
<comment type="caution">
    <text evidence="2">The sequence shown here is derived from an EMBL/GenBank/DDBJ whole genome shotgun (WGS) entry which is preliminary data.</text>
</comment>
<dbReference type="PANTHER" id="PTHR37391:SF2">
    <property type="entry name" value="E3 UBIQUITIN-PROTEIN LIGASE"/>
    <property type="match status" value="1"/>
</dbReference>
<name>A0A2S9XPM1_9BACT</name>
<dbReference type="EMBL" id="PVNL01000139">
    <property type="protein sequence ID" value="PRP94817.1"/>
    <property type="molecule type" value="Genomic_DNA"/>
</dbReference>
<accession>A0A2S9XPM1</accession>
<dbReference type="Pfam" id="PF20680">
    <property type="entry name" value="DUF6817"/>
    <property type="match status" value="1"/>
</dbReference>
<evidence type="ECO:0000259" key="1">
    <source>
        <dbReference type="Pfam" id="PF20680"/>
    </source>
</evidence>
<reference evidence="2 3" key="1">
    <citation type="submission" date="2018-03" db="EMBL/GenBank/DDBJ databases">
        <title>Draft Genome Sequences of the Obligatory Marine Myxobacteria Enhygromyxa salina SWB007.</title>
        <authorList>
            <person name="Poehlein A."/>
            <person name="Moghaddam J.A."/>
            <person name="Harms H."/>
            <person name="Alanjari M."/>
            <person name="Koenig G.M."/>
            <person name="Daniel R."/>
            <person name="Schaeberle T.F."/>
        </authorList>
    </citation>
    <scope>NUCLEOTIDE SEQUENCE [LARGE SCALE GENOMIC DNA]</scope>
    <source>
        <strain evidence="2 3">SWB007</strain>
    </source>
</reference>
<dbReference type="InterPro" id="IPR049202">
    <property type="entry name" value="DUF6817"/>
</dbReference>